<dbReference type="EMBL" id="CP021111">
    <property type="protein sequence ID" value="ARP94019.1"/>
    <property type="molecule type" value="Genomic_DNA"/>
</dbReference>
<dbReference type="SUPFAM" id="SSF53850">
    <property type="entry name" value="Periplasmic binding protein-like II"/>
    <property type="match status" value="1"/>
</dbReference>
<keyword evidence="4" id="KW-0804">Transcription</keyword>
<feature type="domain" description="HTH lysR-type" evidence="5">
    <location>
        <begin position="6"/>
        <end position="63"/>
    </location>
</feature>
<dbReference type="STRING" id="463040.CAL15_06265"/>
<sequence>MHVSQLPLTALRAFEVAARHLSFKAAAAELHVTPTAVSHQIHQLESMLGVVLFERLHRGLALTAAARSCLQPLRNGFENLAQAMDALSEFREMGVLSVSAPPSFTLRLLMPITHQFLALHPEVDLNVTTRMREPWLASRSAKDEASVLREWVDTSDVVILFGGKPPLDVEVRELMPLSITLLCSPALLEGKGALRKPADVSGLPWLHDERGLKYGGMSFWQQWLRAAGIESSTPDRGHRFTHAALAIEAAVRGEGLVVTTPALCRAELAHGTLVAPFDISVPLEASYYLLARRGAPPRVRAFADWLCGALAR</sequence>
<dbReference type="SUPFAM" id="SSF46785">
    <property type="entry name" value="Winged helix' DNA-binding domain"/>
    <property type="match status" value="1"/>
</dbReference>
<proteinExistence type="inferred from homology"/>
<keyword evidence="2" id="KW-0805">Transcription regulation</keyword>
<dbReference type="PANTHER" id="PTHR30537:SF74">
    <property type="entry name" value="HTH-TYPE TRANSCRIPTIONAL REGULATOR TRPI"/>
    <property type="match status" value="1"/>
</dbReference>
<dbReference type="AlphaFoldDB" id="A0A1W6Z9L9"/>
<evidence type="ECO:0000259" key="5">
    <source>
        <dbReference type="PROSITE" id="PS50931"/>
    </source>
</evidence>
<evidence type="ECO:0000313" key="7">
    <source>
        <dbReference type="Proteomes" id="UP000194161"/>
    </source>
</evidence>
<evidence type="ECO:0000256" key="2">
    <source>
        <dbReference type="ARBA" id="ARBA00023015"/>
    </source>
</evidence>
<protein>
    <recommendedName>
        <fullName evidence="5">HTH lysR-type domain-containing protein</fullName>
    </recommendedName>
</protein>
<organism evidence="6 7">
    <name type="scientific">Bordetella genomosp. 13</name>
    <dbReference type="NCBI Taxonomy" id="463040"/>
    <lineage>
        <taxon>Bacteria</taxon>
        <taxon>Pseudomonadati</taxon>
        <taxon>Pseudomonadota</taxon>
        <taxon>Betaproteobacteria</taxon>
        <taxon>Burkholderiales</taxon>
        <taxon>Alcaligenaceae</taxon>
        <taxon>Bordetella</taxon>
    </lineage>
</organism>
<dbReference type="Gene3D" id="1.10.10.10">
    <property type="entry name" value="Winged helix-like DNA-binding domain superfamily/Winged helix DNA-binding domain"/>
    <property type="match status" value="1"/>
</dbReference>
<reference evidence="6 7" key="1">
    <citation type="submission" date="2017-05" db="EMBL/GenBank/DDBJ databases">
        <title>Complete and WGS of Bordetella genogroups.</title>
        <authorList>
            <person name="Spilker T."/>
            <person name="LiPuma J."/>
        </authorList>
    </citation>
    <scope>NUCLEOTIDE SEQUENCE [LARGE SCALE GENOMIC DNA]</scope>
    <source>
        <strain evidence="6 7">AU7206</strain>
    </source>
</reference>
<dbReference type="InterPro" id="IPR000847">
    <property type="entry name" value="LysR_HTH_N"/>
</dbReference>
<gene>
    <name evidence="6" type="ORF">CAL15_06265</name>
</gene>
<dbReference type="InterPro" id="IPR036390">
    <property type="entry name" value="WH_DNA-bd_sf"/>
</dbReference>
<keyword evidence="7" id="KW-1185">Reference proteome</keyword>
<dbReference type="InterPro" id="IPR005119">
    <property type="entry name" value="LysR_subst-bd"/>
</dbReference>
<dbReference type="KEGG" id="bgm:CAL15_06265"/>
<dbReference type="FunFam" id="1.10.10.10:FF:000038">
    <property type="entry name" value="Glycine cleavage system transcriptional activator"/>
    <property type="match status" value="1"/>
</dbReference>
<keyword evidence="3" id="KW-0238">DNA-binding</keyword>
<name>A0A1W6Z9L9_9BORD</name>
<dbReference type="CDD" id="cd08432">
    <property type="entry name" value="PBP2_GcdR_TrpI_HvrB_AmpR_like"/>
    <property type="match status" value="1"/>
</dbReference>
<evidence type="ECO:0000313" key="6">
    <source>
        <dbReference type="EMBL" id="ARP94019.1"/>
    </source>
</evidence>
<dbReference type="Pfam" id="PF00126">
    <property type="entry name" value="HTH_1"/>
    <property type="match status" value="1"/>
</dbReference>
<evidence type="ECO:0000256" key="3">
    <source>
        <dbReference type="ARBA" id="ARBA00023125"/>
    </source>
</evidence>
<dbReference type="GO" id="GO:0006351">
    <property type="term" value="P:DNA-templated transcription"/>
    <property type="evidence" value="ECO:0007669"/>
    <property type="project" value="TreeGrafter"/>
</dbReference>
<dbReference type="PANTHER" id="PTHR30537">
    <property type="entry name" value="HTH-TYPE TRANSCRIPTIONAL REGULATOR"/>
    <property type="match status" value="1"/>
</dbReference>
<dbReference type="GO" id="GO:0043565">
    <property type="term" value="F:sequence-specific DNA binding"/>
    <property type="evidence" value="ECO:0007669"/>
    <property type="project" value="TreeGrafter"/>
</dbReference>
<evidence type="ECO:0000256" key="4">
    <source>
        <dbReference type="ARBA" id="ARBA00023163"/>
    </source>
</evidence>
<dbReference type="Gene3D" id="3.40.190.10">
    <property type="entry name" value="Periplasmic binding protein-like II"/>
    <property type="match status" value="2"/>
</dbReference>
<accession>A0A1W6Z9L9</accession>
<dbReference type="Pfam" id="PF03466">
    <property type="entry name" value="LysR_substrate"/>
    <property type="match status" value="1"/>
</dbReference>
<dbReference type="InterPro" id="IPR058163">
    <property type="entry name" value="LysR-type_TF_proteobact-type"/>
</dbReference>
<dbReference type="Proteomes" id="UP000194161">
    <property type="component" value="Chromosome"/>
</dbReference>
<comment type="similarity">
    <text evidence="1">Belongs to the LysR transcriptional regulatory family.</text>
</comment>
<dbReference type="GO" id="GO:0003700">
    <property type="term" value="F:DNA-binding transcription factor activity"/>
    <property type="evidence" value="ECO:0007669"/>
    <property type="project" value="InterPro"/>
</dbReference>
<dbReference type="PRINTS" id="PR00039">
    <property type="entry name" value="HTHLYSR"/>
</dbReference>
<evidence type="ECO:0000256" key="1">
    <source>
        <dbReference type="ARBA" id="ARBA00009437"/>
    </source>
</evidence>
<dbReference type="InterPro" id="IPR036388">
    <property type="entry name" value="WH-like_DNA-bd_sf"/>
</dbReference>
<dbReference type="OrthoDB" id="8683153at2"/>
<dbReference type="PROSITE" id="PS50931">
    <property type="entry name" value="HTH_LYSR"/>
    <property type="match status" value="1"/>
</dbReference>